<evidence type="ECO:0000256" key="9">
    <source>
        <dbReference type="ARBA" id="ARBA00022741"/>
    </source>
</evidence>
<dbReference type="InterPro" id="IPR036890">
    <property type="entry name" value="HATPase_C_sf"/>
</dbReference>
<keyword evidence="11" id="KW-0067">ATP-binding</keyword>
<dbReference type="InterPro" id="IPR005467">
    <property type="entry name" value="His_kinase_dom"/>
</dbReference>
<keyword evidence="7" id="KW-0808">Transferase</keyword>
<dbReference type="PRINTS" id="PR00344">
    <property type="entry name" value="BCTRLSENSOR"/>
</dbReference>
<evidence type="ECO:0000256" key="2">
    <source>
        <dbReference type="ARBA" id="ARBA00004651"/>
    </source>
</evidence>
<organism evidence="19 20">
    <name type="scientific">Oceanobacillus polygoni</name>
    <dbReference type="NCBI Taxonomy" id="1235259"/>
    <lineage>
        <taxon>Bacteria</taxon>
        <taxon>Bacillati</taxon>
        <taxon>Bacillota</taxon>
        <taxon>Bacilli</taxon>
        <taxon>Bacillales</taxon>
        <taxon>Bacillaceae</taxon>
        <taxon>Oceanobacillus</taxon>
    </lineage>
</organism>
<dbReference type="FunFam" id="1.10.287.130:FF:000001">
    <property type="entry name" value="Two-component sensor histidine kinase"/>
    <property type="match status" value="1"/>
</dbReference>
<dbReference type="GO" id="GO:0000155">
    <property type="term" value="F:phosphorelay sensor kinase activity"/>
    <property type="evidence" value="ECO:0007669"/>
    <property type="project" value="InterPro"/>
</dbReference>
<proteinExistence type="predicted"/>
<dbReference type="SMART" id="SM00388">
    <property type="entry name" value="HisKA"/>
    <property type="match status" value="1"/>
</dbReference>
<reference evidence="19" key="1">
    <citation type="submission" date="2021-03" db="EMBL/GenBank/DDBJ databases">
        <title>Genomic Encyclopedia of Type Strains, Phase IV (KMG-IV): sequencing the most valuable type-strain genomes for metagenomic binning, comparative biology and taxonomic classification.</title>
        <authorList>
            <person name="Goeker M."/>
        </authorList>
    </citation>
    <scope>NUCLEOTIDE SEQUENCE</scope>
    <source>
        <strain evidence="19">DSM 107338</strain>
    </source>
</reference>
<dbReference type="Pfam" id="PF00672">
    <property type="entry name" value="HAMP"/>
    <property type="match status" value="1"/>
</dbReference>
<dbReference type="InterPro" id="IPR003660">
    <property type="entry name" value="HAMP_dom"/>
</dbReference>
<evidence type="ECO:0000259" key="18">
    <source>
        <dbReference type="PROSITE" id="PS50885"/>
    </source>
</evidence>
<dbReference type="GO" id="GO:0005886">
    <property type="term" value="C:plasma membrane"/>
    <property type="evidence" value="ECO:0007669"/>
    <property type="project" value="UniProtKB-SubCell"/>
</dbReference>
<dbReference type="InterPro" id="IPR003661">
    <property type="entry name" value="HisK_dim/P_dom"/>
</dbReference>
<feature type="domain" description="HAMP" evidence="18">
    <location>
        <begin position="187"/>
        <end position="241"/>
    </location>
</feature>
<dbReference type="Gene3D" id="3.30.565.10">
    <property type="entry name" value="Histidine kinase-like ATPase, C-terminal domain"/>
    <property type="match status" value="1"/>
</dbReference>
<dbReference type="InterPro" id="IPR041610">
    <property type="entry name" value="ArlS_N"/>
</dbReference>
<dbReference type="EMBL" id="JAGGMB010000021">
    <property type="protein sequence ID" value="MBP2079833.1"/>
    <property type="molecule type" value="Genomic_DNA"/>
</dbReference>
<dbReference type="PROSITE" id="PS50885">
    <property type="entry name" value="HAMP"/>
    <property type="match status" value="1"/>
</dbReference>
<keyword evidence="8 16" id="KW-0812">Transmembrane</keyword>
<evidence type="ECO:0000256" key="14">
    <source>
        <dbReference type="ARBA" id="ARBA00023136"/>
    </source>
</evidence>
<dbReference type="AlphaFoldDB" id="A0A9X0YWA4"/>
<dbReference type="Pfam" id="PF02518">
    <property type="entry name" value="HATPase_c"/>
    <property type="match status" value="1"/>
</dbReference>
<comment type="subcellular location">
    <subcellularLocation>
        <location evidence="2">Cell membrane</location>
        <topology evidence="2">Multi-pass membrane protein</topology>
    </subcellularLocation>
</comment>
<evidence type="ECO:0000256" key="8">
    <source>
        <dbReference type="ARBA" id="ARBA00022692"/>
    </source>
</evidence>
<protein>
    <recommendedName>
        <fullName evidence="4">Signal transduction histidine-protein kinase ArlS</fullName>
        <ecNumber evidence="3">2.7.13.3</ecNumber>
    </recommendedName>
</protein>
<feature type="domain" description="Histidine kinase" evidence="17">
    <location>
        <begin position="249"/>
        <end position="459"/>
    </location>
</feature>
<dbReference type="Pfam" id="PF18719">
    <property type="entry name" value="ArlS_N"/>
    <property type="match status" value="1"/>
</dbReference>
<evidence type="ECO:0000259" key="17">
    <source>
        <dbReference type="PROSITE" id="PS50109"/>
    </source>
</evidence>
<gene>
    <name evidence="19" type="ORF">J2Z64_004132</name>
</gene>
<evidence type="ECO:0000313" key="20">
    <source>
        <dbReference type="Proteomes" id="UP001138793"/>
    </source>
</evidence>
<evidence type="ECO:0000256" key="11">
    <source>
        <dbReference type="ARBA" id="ARBA00022840"/>
    </source>
</evidence>
<dbReference type="InterPro" id="IPR036097">
    <property type="entry name" value="HisK_dim/P_sf"/>
</dbReference>
<feature type="transmembrane region" description="Helical" evidence="16">
    <location>
        <begin position="21"/>
        <end position="39"/>
    </location>
</feature>
<dbReference type="PROSITE" id="PS50109">
    <property type="entry name" value="HIS_KIN"/>
    <property type="match status" value="1"/>
</dbReference>
<dbReference type="PANTHER" id="PTHR45436:SF5">
    <property type="entry name" value="SENSOR HISTIDINE KINASE TRCS"/>
    <property type="match status" value="1"/>
</dbReference>
<comment type="catalytic activity">
    <reaction evidence="1">
        <text>ATP + protein L-histidine = ADP + protein N-phospho-L-histidine.</text>
        <dbReference type="EC" id="2.7.13.3"/>
    </reaction>
</comment>
<name>A0A9X0YWA4_9BACI</name>
<keyword evidence="6" id="KW-0597">Phosphoprotein</keyword>
<keyword evidence="14 16" id="KW-0472">Membrane</keyword>
<accession>A0A9X0YWA4</accession>
<dbReference type="PANTHER" id="PTHR45436">
    <property type="entry name" value="SENSOR HISTIDINE KINASE YKOH"/>
    <property type="match status" value="1"/>
</dbReference>
<keyword evidence="10 19" id="KW-0418">Kinase</keyword>
<evidence type="ECO:0000256" key="1">
    <source>
        <dbReference type="ARBA" id="ARBA00000085"/>
    </source>
</evidence>
<keyword evidence="13" id="KW-0902">Two-component regulatory system</keyword>
<keyword evidence="5" id="KW-1003">Cell membrane</keyword>
<evidence type="ECO:0000256" key="10">
    <source>
        <dbReference type="ARBA" id="ARBA00022777"/>
    </source>
</evidence>
<dbReference type="Gene3D" id="1.10.287.130">
    <property type="match status" value="1"/>
</dbReference>
<feature type="transmembrane region" description="Helical" evidence="16">
    <location>
        <begin position="163"/>
        <end position="190"/>
    </location>
</feature>
<evidence type="ECO:0000256" key="15">
    <source>
        <dbReference type="SAM" id="Coils"/>
    </source>
</evidence>
<evidence type="ECO:0000256" key="16">
    <source>
        <dbReference type="SAM" id="Phobius"/>
    </source>
</evidence>
<dbReference type="InterPro" id="IPR004358">
    <property type="entry name" value="Sig_transdc_His_kin-like_C"/>
</dbReference>
<dbReference type="InterPro" id="IPR003594">
    <property type="entry name" value="HATPase_dom"/>
</dbReference>
<evidence type="ECO:0000256" key="3">
    <source>
        <dbReference type="ARBA" id="ARBA00012438"/>
    </source>
</evidence>
<keyword evidence="20" id="KW-1185">Reference proteome</keyword>
<evidence type="ECO:0000256" key="7">
    <source>
        <dbReference type="ARBA" id="ARBA00022679"/>
    </source>
</evidence>
<evidence type="ECO:0000256" key="5">
    <source>
        <dbReference type="ARBA" id="ARBA00022475"/>
    </source>
</evidence>
<keyword evidence="12 16" id="KW-1133">Transmembrane helix</keyword>
<dbReference type="SMART" id="SM00387">
    <property type="entry name" value="HATPase_c"/>
    <property type="match status" value="1"/>
</dbReference>
<keyword evidence="9" id="KW-0547">Nucleotide-binding</keyword>
<feature type="coiled-coil region" evidence="15">
    <location>
        <begin position="279"/>
        <end position="313"/>
    </location>
</feature>
<dbReference type="SUPFAM" id="SSF47384">
    <property type="entry name" value="Homodimeric domain of signal transducing histidine kinase"/>
    <property type="match status" value="1"/>
</dbReference>
<evidence type="ECO:0000313" key="19">
    <source>
        <dbReference type="EMBL" id="MBP2079833.1"/>
    </source>
</evidence>
<dbReference type="GO" id="GO:0005524">
    <property type="term" value="F:ATP binding"/>
    <property type="evidence" value="ECO:0007669"/>
    <property type="project" value="UniProtKB-KW"/>
</dbReference>
<dbReference type="Pfam" id="PF00512">
    <property type="entry name" value="HisKA"/>
    <property type="match status" value="1"/>
</dbReference>
<keyword evidence="15" id="KW-0175">Coiled coil</keyword>
<dbReference type="SUPFAM" id="SSF55874">
    <property type="entry name" value="ATPase domain of HSP90 chaperone/DNA topoisomerase II/histidine kinase"/>
    <property type="match status" value="1"/>
</dbReference>
<dbReference type="Proteomes" id="UP001138793">
    <property type="component" value="Unassembled WGS sequence"/>
</dbReference>
<dbReference type="EC" id="2.7.13.3" evidence="3"/>
<dbReference type="Gene3D" id="6.10.340.10">
    <property type="match status" value="1"/>
</dbReference>
<dbReference type="FunFam" id="3.30.565.10:FF:000006">
    <property type="entry name" value="Sensor histidine kinase WalK"/>
    <property type="match status" value="1"/>
</dbReference>
<evidence type="ECO:0000256" key="13">
    <source>
        <dbReference type="ARBA" id="ARBA00023012"/>
    </source>
</evidence>
<dbReference type="InterPro" id="IPR050428">
    <property type="entry name" value="TCS_sensor_his_kinase"/>
</dbReference>
<comment type="caution">
    <text evidence="19">The sequence shown here is derived from an EMBL/GenBank/DDBJ whole genome shotgun (WGS) entry which is preliminary data.</text>
</comment>
<sequence>MKLRTKIKLLKLRTKIQLFSSIFMLVLVLLVNTSIYFLFYKIAADSELDQLAVQMDALTEALADNPDITNEEAKNLIKAYLPTNGMIRVIDENDREIILQTKDGSYRTLPWEYVTAEEKTIDSQLNGPDIAIITRPVIWNNGEIVTVQLSNHLNYLQETMKTLFYVLIVAGAIMLIPSIIAGTLLGRFLLNPIQKLIQTMKDNTKHAKWQKIDLENRSKDELYEMEMTFNEMIDYLRDNFEKQEIFVSNASHELKTPIQIVKSYAQLLERRGMENPELLQESIEAIDSEADRMKKLVEQLLSLAKNRQAQEMNRVDLGELTEETVETFEKAYTREINFQQNADDLIVHGNRDQLEQVIYILIENAIKYSDEKINVSASKINDDVIIQVKDHGQGIREDELERIFDRFYRVDKARSRETGGTGLGLAIAKVITEEHHGEVSVSSKVGEGSTFTLCLPYRE</sequence>
<evidence type="ECO:0000256" key="4">
    <source>
        <dbReference type="ARBA" id="ARBA00015735"/>
    </source>
</evidence>
<evidence type="ECO:0000256" key="6">
    <source>
        <dbReference type="ARBA" id="ARBA00022553"/>
    </source>
</evidence>
<dbReference type="RefSeq" id="WP_245347881.1">
    <property type="nucleotide sequence ID" value="NZ_JAGGMB010000021.1"/>
</dbReference>
<dbReference type="CDD" id="cd00082">
    <property type="entry name" value="HisKA"/>
    <property type="match status" value="1"/>
</dbReference>
<evidence type="ECO:0000256" key="12">
    <source>
        <dbReference type="ARBA" id="ARBA00022989"/>
    </source>
</evidence>